<dbReference type="OrthoDB" id="10558236at2759"/>
<dbReference type="AlphaFoldDB" id="A0A9W8X2A2"/>
<protein>
    <submittedName>
        <fullName evidence="2">Uncharacterized protein</fullName>
    </submittedName>
</protein>
<feature type="compositionally biased region" description="Basic residues" evidence="1">
    <location>
        <begin position="174"/>
        <end position="184"/>
    </location>
</feature>
<gene>
    <name evidence="2" type="ORF">N0V87_003951</name>
</gene>
<evidence type="ECO:0000256" key="1">
    <source>
        <dbReference type="SAM" id="MobiDB-lite"/>
    </source>
</evidence>
<comment type="caution">
    <text evidence="2">The sequence shown here is derived from an EMBL/GenBank/DDBJ whole genome shotgun (WGS) entry which is preliminary data.</text>
</comment>
<reference evidence="2" key="1">
    <citation type="submission" date="2022-10" db="EMBL/GenBank/DDBJ databases">
        <title>Tapping the CABI collections for fungal endophytes: first genome assemblies for Collariella, Neodidymelliopsis, Ascochyta clinopodiicola, Didymella pomorum, Didymosphaeria variabile, Neocosmospora piperis and Neocucurbitaria cava.</title>
        <authorList>
            <person name="Hill R."/>
        </authorList>
    </citation>
    <scope>NUCLEOTIDE SEQUENCE</scope>
    <source>
        <strain evidence="2">IMI 360193</strain>
    </source>
</reference>
<organism evidence="2 3">
    <name type="scientific">Didymella glomerata</name>
    <dbReference type="NCBI Taxonomy" id="749621"/>
    <lineage>
        <taxon>Eukaryota</taxon>
        <taxon>Fungi</taxon>
        <taxon>Dikarya</taxon>
        <taxon>Ascomycota</taxon>
        <taxon>Pezizomycotina</taxon>
        <taxon>Dothideomycetes</taxon>
        <taxon>Pleosporomycetidae</taxon>
        <taxon>Pleosporales</taxon>
        <taxon>Pleosporineae</taxon>
        <taxon>Didymellaceae</taxon>
        <taxon>Didymella</taxon>
    </lineage>
</organism>
<feature type="region of interest" description="Disordered" evidence="1">
    <location>
        <begin position="230"/>
        <end position="278"/>
    </location>
</feature>
<evidence type="ECO:0000313" key="2">
    <source>
        <dbReference type="EMBL" id="KAJ4338408.1"/>
    </source>
</evidence>
<evidence type="ECO:0000313" key="3">
    <source>
        <dbReference type="Proteomes" id="UP001140562"/>
    </source>
</evidence>
<accession>A0A9W8X2A2</accession>
<feature type="region of interest" description="Disordered" evidence="1">
    <location>
        <begin position="159"/>
        <end position="196"/>
    </location>
</feature>
<dbReference type="Proteomes" id="UP001140562">
    <property type="component" value="Unassembled WGS sequence"/>
</dbReference>
<keyword evidence="3" id="KW-1185">Reference proteome</keyword>
<name>A0A9W8X2A2_9PLEO</name>
<sequence>MPFLHRDDAVLSFTNRVALSVEPPFADQLNRITTLEELTRNPPVQAAVDAERRAELFKEVLHLMCWIRSTDLLLPLDYFQIHDSIVAHNGPLYCPNDVEAHLNSFDYFTDLYTIKVYFYVNVTQRWVVVRESACSHSDPWRTMNCFVQELRKELNERAGPGAEPMQLPNISRYRGSRGARRSRRMASASAGGHKFEESNWRPADRVLASTGGQRANKSNLVSVNQTAALIGSQNGEEDSEPVNPFRADLTHRKDSVQPTSSFGDEQTKKDLAQIWRQP</sequence>
<dbReference type="EMBL" id="JAPEUV010000030">
    <property type="protein sequence ID" value="KAJ4338408.1"/>
    <property type="molecule type" value="Genomic_DNA"/>
</dbReference>
<proteinExistence type="predicted"/>